<protein>
    <submittedName>
        <fullName evidence="3">Family 10 glycosylhydrolase</fullName>
    </submittedName>
</protein>
<organism evidence="3 4">
    <name type="scientific">Pontiella agarivorans</name>
    <dbReference type="NCBI Taxonomy" id="3038953"/>
    <lineage>
        <taxon>Bacteria</taxon>
        <taxon>Pseudomonadati</taxon>
        <taxon>Kiritimatiellota</taxon>
        <taxon>Kiritimatiellia</taxon>
        <taxon>Kiritimatiellales</taxon>
        <taxon>Pontiellaceae</taxon>
        <taxon>Pontiella</taxon>
    </lineage>
</organism>
<dbReference type="Pfam" id="PF02638">
    <property type="entry name" value="GHL10"/>
    <property type="match status" value="1"/>
</dbReference>
<dbReference type="EMBL" id="JARVCO010000012">
    <property type="protein sequence ID" value="MDZ8120383.1"/>
    <property type="molecule type" value="Genomic_DNA"/>
</dbReference>
<dbReference type="PANTHER" id="PTHR43405">
    <property type="entry name" value="GLYCOSYL HYDROLASE DIGH"/>
    <property type="match status" value="1"/>
</dbReference>
<gene>
    <name evidence="3" type="ORF">P9H32_17260</name>
</gene>
<dbReference type="InterPro" id="IPR052177">
    <property type="entry name" value="Divisome_Glycosyl_Hydrolase"/>
</dbReference>
<evidence type="ECO:0000256" key="1">
    <source>
        <dbReference type="ARBA" id="ARBA00022729"/>
    </source>
</evidence>
<sequence>MKQFRVLLAILIAVTALVAVLFVWVQPTAPKLPQVRALWVTRFDYSNPEDVRNIIRNVGEAGFTDVFFQVRGNGTAFYNSSLEPWAYELSGHRIADLGKDPGWDPLQLAVDSARPLGLRVHAYMNVLPGWKGRAEPPESAGQLWTAHPDWFMVDSFGDKMLPTSGWYAFVNPVVPEVRQHLKGIVKELCAYDVAGIHLDYIRYPHDYHLVAKQNYPDATDQELRRRADFSYDSVSQSALYEKYGWDVTKKQIEDFRRDSVTKVVRDLAYEMQVERPGSCILSASVMGNPVEGRSHAYQDSGHWVRAGLIDWAVQMNYATRSFDRYISSMKKAAGRKGFRNSVVVGVYLKHDEERILRQIEAVKKSKSRGLALFSYTFLFGENHQITEKGRSVLKAIRP</sequence>
<evidence type="ECO:0000313" key="4">
    <source>
        <dbReference type="Proteomes" id="UP001290861"/>
    </source>
</evidence>
<dbReference type="InterPro" id="IPR003790">
    <property type="entry name" value="GHL10"/>
</dbReference>
<feature type="domain" description="Glycosyl hydrolase-like 10" evidence="2">
    <location>
        <begin position="35"/>
        <end position="332"/>
    </location>
</feature>
<evidence type="ECO:0000313" key="3">
    <source>
        <dbReference type="EMBL" id="MDZ8120383.1"/>
    </source>
</evidence>
<dbReference type="Gene3D" id="3.20.20.80">
    <property type="entry name" value="Glycosidases"/>
    <property type="match status" value="1"/>
</dbReference>
<dbReference type="SUPFAM" id="SSF51445">
    <property type="entry name" value="(Trans)glycosidases"/>
    <property type="match status" value="1"/>
</dbReference>
<accession>A0ABU5N1W1</accession>
<comment type="caution">
    <text evidence="3">The sequence shown here is derived from an EMBL/GenBank/DDBJ whole genome shotgun (WGS) entry which is preliminary data.</text>
</comment>
<dbReference type="Proteomes" id="UP001290861">
    <property type="component" value="Unassembled WGS sequence"/>
</dbReference>
<reference evidence="3 4" key="1">
    <citation type="journal article" date="2024" name="Appl. Environ. Microbiol.">
        <title>Pontiella agarivorans sp. nov., a novel marine anaerobic bacterium capable of degrading macroalgal polysaccharides and fixing nitrogen.</title>
        <authorList>
            <person name="Liu N."/>
            <person name="Kivenson V."/>
            <person name="Peng X."/>
            <person name="Cui Z."/>
            <person name="Lankiewicz T.S."/>
            <person name="Gosselin K.M."/>
            <person name="English C.J."/>
            <person name="Blair E.M."/>
            <person name="O'Malley M.A."/>
            <person name="Valentine D.L."/>
        </authorList>
    </citation>
    <scope>NUCLEOTIDE SEQUENCE [LARGE SCALE GENOMIC DNA]</scope>
    <source>
        <strain evidence="3 4">NLcol2</strain>
    </source>
</reference>
<dbReference type="RefSeq" id="WP_322610156.1">
    <property type="nucleotide sequence ID" value="NZ_JARVCO010000012.1"/>
</dbReference>
<dbReference type="InterPro" id="IPR017853">
    <property type="entry name" value="GH"/>
</dbReference>
<keyword evidence="1" id="KW-0732">Signal</keyword>
<evidence type="ECO:0000259" key="2">
    <source>
        <dbReference type="Pfam" id="PF02638"/>
    </source>
</evidence>
<proteinExistence type="predicted"/>
<keyword evidence="4" id="KW-1185">Reference proteome</keyword>
<name>A0ABU5N1W1_9BACT</name>
<dbReference type="PANTHER" id="PTHR43405:SF1">
    <property type="entry name" value="GLYCOSYL HYDROLASE DIGH"/>
    <property type="match status" value="1"/>
</dbReference>